<proteinExistence type="predicted"/>
<feature type="region of interest" description="Disordered" evidence="1">
    <location>
        <begin position="47"/>
        <end position="72"/>
    </location>
</feature>
<feature type="domain" description="DUF6604" evidence="2">
    <location>
        <begin position="11"/>
        <end position="281"/>
    </location>
</feature>
<feature type="compositionally biased region" description="Basic and acidic residues" evidence="1">
    <location>
        <begin position="56"/>
        <end position="72"/>
    </location>
</feature>
<evidence type="ECO:0000313" key="3">
    <source>
        <dbReference type="EMBL" id="WQF76843.1"/>
    </source>
</evidence>
<feature type="compositionally biased region" description="Basic and acidic residues" evidence="1">
    <location>
        <begin position="200"/>
        <end position="211"/>
    </location>
</feature>
<evidence type="ECO:0000259" key="2">
    <source>
        <dbReference type="Pfam" id="PF20253"/>
    </source>
</evidence>
<keyword evidence="4" id="KW-1185">Reference proteome</keyword>
<dbReference type="PANTHER" id="PTHR38795:SF1">
    <property type="entry name" value="DUF6604 DOMAIN-CONTAINING PROTEIN"/>
    <property type="match status" value="1"/>
</dbReference>
<protein>
    <recommendedName>
        <fullName evidence="2">DUF6604 domain-containing protein</fullName>
    </recommendedName>
</protein>
<dbReference type="InterPro" id="IPR046539">
    <property type="entry name" value="DUF6604"/>
</dbReference>
<evidence type="ECO:0000256" key="1">
    <source>
        <dbReference type="SAM" id="MobiDB-lite"/>
    </source>
</evidence>
<accession>A0AAX4I1C1</accession>
<dbReference type="PANTHER" id="PTHR38795">
    <property type="entry name" value="DUF6604 DOMAIN-CONTAINING PROTEIN"/>
    <property type="match status" value="1"/>
</dbReference>
<dbReference type="KEGG" id="cdet:87938360"/>
<reference evidence="4" key="1">
    <citation type="journal article" date="2023" name="bioRxiv">
        <title>Complete genome of the Medicago anthracnose fungus, Colletotrichum destructivum, reveals a mini-chromosome-like region within a core chromosome.</title>
        <authorList>
            <person name="Lapalu N."/>
            <person name="Simon A."/>
            <person name="Lu A."/>
            <person name="Plaumann P.-L."/>
            <person name="Amselem J."/>
            <person name="Pigne S."/>
            <person name="Auger A."/>
            <person name="Koch C."/>
            <person name="Dallery J.-F."/>
            <person name="O'Connell R.J."/>
        </authorList>
    </citation>
    <scope>NUCLEOTIDE SEQUENCE [LARGE SCALE GENOMIC DNA]</scope>
    <source>
        <strain evidence="4">CBS 520.97</strain>
    </source>
</reference>
<feature type="region of interest" description="Disordered" evidence="1">
    <location>
        <begin position="198"/>
        <end position="217"/>
    </location>
</feature>
<dbReference type="EMBL" id="CP137305">
    <property type="protein sequence ID" value="WQF76843.1"/>
    <property type="molecule type" value="Genomic_DNA"/>
</dbReference>
<sequence>MLPIQLLGIYRQYKQDTDSVALWLASTAKACGYPNLCQVPVIPKSGRLKGKQRTKARGDGKAKEGPRPADKKTTRHIIAIKDFLPLAEFIASRQDPAVSVPAVFSTTIDRLIQLRSGFGARLSDNGLDPDPESAERHGYFVSILMAVREALRPGTAFATASTTETEAAAPKDSSKDLSNRFAALSVDEPSQASLEAFRNAPHERPAPRDEDPASYEAEPQTSIEDVLFAFTVLVNDLDRIRARIEWIWSNHRDGKFDLAAAAVATNTAISVARGMIEEVAPLLDAQDRGVSGVLNKFYLMICLRKGYAVEQVYLADSKDNFNYDMYDTADQCYMVAFRLLQSFADVLHPRHLPLIKEGMFGEYNPDTDRASKTGREKFQEDTILLMEFFTELITVIRLIPSYPVDDEFLREMRKFEKAPVVSFSLVFAAQVFLDIHHTMRAATRASFKAMVKEATVMDNSLERHLEFHERLKITNWPASNDRALRELSRLMQWMGKDPVHGAKAKAYTRTGRPVPSEMEVHRILIYSPVLSGLYLFRLRTEMYDVGLAVANAWGSITYTAHLYNALQRSRLLDGPWPDMEVTLSIIGDSSIWVGDEGPETIGDCFRKFCLQMGVSAASFTNNRRRNAAVASRAGPRGIKDGAPVSSMFKTQVCSKADVEWTPELLDDIVARSAYQQEGSVDNGDLIMTQIDDPQELRARNRLRQQKANAEAAGKDRAASSLAPEELVTTLVMTLNCESLEMAFPYLVIHRWCWSFLRSVKDACDPVLRELYTAAYMEKESELPWVVGYILMAAAGVDGEPDARLLNLAAVTCNCMISSKAGSLAISVARMIGKDIQFEEEEP</sequence>
<dbReference type="GeneID" id="87938360"/>
<gene>
    <name evidence="3" type="ORF">CDEST_01857</name>
</gene>
<dbReference type="Proteomes" id="UP001322277">
    <property type="component" value="Chromosome 1"/>
</dbReference>
<evidence type="ECO:0000313" key="4">
    <source>
        <dbReference type="Proteomes" id="UP001322277"/>
    </source>
</evidence>
<name>A0AAX4I1C1_9PEZI</name>
<organism evidence="3 4">
    <name type="scientific">Colletotrichum destructivum</name>
    <dbReference type="NCBI Taxonomy" id="34406"/>
    <lineage>
        <taxon>Eukaryota</taxon>
        <taxon>Fungi</taxon>
        <taxon>Dikarya</taxon>
        <taxon>Ascomycota</taxon>
        <taxon>Pezizomycotina</taxon>
        <taxon>Sordariomycetes</taxon>
        <taxon>Hypocreomycetidae</taxon>
        <taxon>Glomerellales</taxon>
        <taxon>Glomerellaceae</taxon>
        <taxon>Colletotrichum</taxon>
        <taxon>Colletotrichum destructivum species complex</taxon>
    </lineage>
</organism>
<dbReference type="Pfam" id="PF20253">
    <property type="entry name" value="DUF6604"/>
    <property type="match status" value="1"/>
</dbReference>
<dbReference type="AlphaFoldDB" id="A0AAX4I1C1"/>
<dbReference type="RefSeq" id="XP_062774067.1">
    <property type="nucleotide sequence ID" value="XM_062918016.1"/>
</dbReference>